<organism evidence="2 3">
    <name type="scientific">Eumeta variegata</name>
    <name type="common">Bagworm moth</name>
    <name type="synonym">Eumeta japonica</name>
    <dbReference type="NCBI Taxonomy" id="151549"/>
    <lineage>
        <taxon>Eukaryota</taxon>
        <taxon>Metazoa</taxon>
        <taxon>Ecdysozoa</taxon>
        <taxon>Arthropoda</taxon>
        <taxon>Hexapoda</taxon>
        <taxon>Insecta</taxon>
        <taxon>Pterygota</taxon>
        <taxon>Neoptera</taxon>
        <taxon>Endopterygota</taxon>
        <taxon>Lepidoptera</taxon>
        <taxon>Glossata</taxon>
        <taxon>Ditrysia</taxon>
        <taxon>Tineoidea</taxon>
        <taxon>Psychidae</taxon>
        <taxon>Oiketicinae</taxon>
        <taxon>Eumeta</taxon>
    </lineage>
</organism>
<protein>
    <submittedName>
        <fullName evidence="2">Uncharacterized protein</fullName>
    </submittedName>
</protein>
<proteinExistence type="predicted"/>
<name>A0A4C1W8U4_EUMVA</name>
<feature type="compositionally biased region" description="Basic and acidic residues" evidence="1">
    <location>
        <begin position="11"/>
        <end position="23"/>
    </location>
</feature>
<dbReference type="AlphaFoldDB" id="A0A4C1W8U4"/>
<dbReference type="EMBL" id="BGZK01000486">
    <property type="protein sequence ID" value="GBP46565.1"/>
    <property type="molecule type" value="Genomic_DNA"/>
</dbReference>
<dbReference type="Proteomes" id="UP000299102">
    <property type="component" value="Unassembled WGS sequence"/>
</dbReference>
<accession>A0A4C1W8U4</accession>
<gene>
    <name evidence="2" type="ORF">EVAR_21721_1</name>
</gene>
<keyword evidence="3" id="KW-1185">Reference proteome</keyword>
<sequence length="227" mass="23757">MVTTASRISRSARDGSSYEKNDPRADIGGIWGRALHVSTVTSGIFRIEGGGVRGVGADTAVAYDIGLWPDVEGRGVGGQFFSSMAANVGVLSEVKPLLHVAKDGVDAPLHHTGQGCSTTGSEVSYGSMSRTPPVATFSLDTFFSSLRGGRGLPGFGTLLLLLGSSSTAYVRSKGPGSQNLYLIGSSIVGTAIILSDVDSRPYRNGCCYLAPVKTDISGRRPYRHKGR</sequence>
<comment type="caution">
    <text evidence="2">The sequence shown here is derived from an EMBL/GenBank/DDBJ whole genome shotgun (WGS) entry which is preliminary data.</text>
</comment>
<feature type="region of interest" description="Disordered" evidence="1">
    <location>
        <begin position="1"/>
        <end position="23"/>
    </location>
</feature>
<evidence type="ECO:0000313" key="2">
    <source>
        <dbReference type="EMBL" id="GBP46565.1"/>
    </source>
</evidence>
<reference evidence="2 3" key="1">
    <citation type="journal article" date="2019" name="Commun. Biol.">
        <title>The bagworm genome reveals a unique fibroin gene that provides high tensile strength.</title>
        <authorList>
            <person name="Kono N."/>
            <person name="Nakamura H."/>
            <person name="Ohtoshi R."/>
            <person name="Tomita M."/>
            <person name="Numata K."/>
            <person name="Arakawa K."/>
        </authorList>
    </citation>
    <scope>NUCLEOTIDE SEQUENCE [LARGE SCALE GENOMIC DNA]</scope>
</reference>
<evidence type="ECO:0000256" key="1">
    <source>
        <dbReference type="SAM" id="MobiDB-lite"/>
    </source>
</evidence>
<evidence type="ECO:0000313" key="3">
    <source>
        <dbReference type="Proteomes" id="UP000299102"/>
    </source>
</evidence>